<organism evidence="4 5">
    <name type="scientific">Candidatus Moanibacter tarae</name>
    <dbReference type="NCBI Taxonomy" id="2200854"/>
    <lineage>
        <taxon>Bacteria</taxon>
        <taxon>Pseudomonadati</taxon>
        <taxon>Verrucomicrobiota</taxon>
        <taxon>Opitutia</taxon>
        <taxon>Puniceicoccales</taxon>
        <taxon>Puniceicoccales incertae sedis</taxon>
        <taxon>Candidatus Moanibacter</taxon>
    </lineage>
</organism>
<evidence type="ECO:0000313" key="4">
    <source>
        <dbReference type="EMBL" id="AWT60411.1"/>
    </source>
</evidence>
<dbReference type="Gene3D" id="2.40.280.10">
    <property type="match status" value="1"/>
</dbReference>
<evidence type="ECO:0000256" key="2">
    <source>
        <dbReference type="ARBA" id="ARBA00022884"/>
    </source>
</evidence>
<dbReference type="PANTHER" id="PTHR30308:SF2">
    <property type="entry name" value="SSRA-BINDING PROTEIN"/>
    <property type="match status" value="1"/>
</dbReference>
<dbReference type="GO" id="GO:0003723">
    <property type="term" value="F:RNA binding"/>
    <property type="evidence" value="ECO:0007669"/>
    <property type="project" value="UniProtKB-UniRule"/>
</dbReference>
<comment type="subcellular location">
    <subcellularLocation>
        <location evidence="3">Cytoplasm</location>
    </subcellularLocation>
    <text evidence="3">The tmRNA-SmpB complex associates with stalled 70S ribosomes.</text>
</comment>
<dbReference type="CDD" id="cd09294">
    <property type="entry name" value="SmpB"/>
    <property type="match status" value="1"/>
</dbReference>
<comment type="similarity">
    <text evidence="3">Belongs to the SmpB family.</text>
</comment>
<keyword evidence="2 3" id="KW-0694">RNA-binding</keyword>
<comment type="function">
    <text evidence="3">Required for rescue of stalled ribosomes mediated by trans-translation. Binds to transfer-messenger RNA (tmRNA), required for stable association of tmRNA with ribosomes. tmRNA and SmpB together mimic tRNA shape, replacing the anticodon stem-loop with SmpB. tmRNA is encoded by the ssrA gene; the 2 termini fold to resemble tRNA(Ala) and it encodes a 'tag peptide', a short internal open reading frame. During trans-translation Ala-aminoacylated tmRNA acts like a tRNA, entering the A-site of stalled ribosomes, displacing the stalled mRNA. The ribosome then switches to translate the ORF on the tmRNA; the nascent peptide is terminated with the 'tag peptide' encoded by the tmRNA and targeted for degradation. The ribosome is freed to recommence translation, which seems to be the essential function of trans-translation.</text>
</comment>
<dbReference type="PANTHER" id="PTHR30308">
    <property type="entry name" value="TMRNA-BINDING COMPONENT OF TRANS-TRANSLATION TAGGING COMPLEX"/>
    <property type="match status" value="1"/>
</dbReference>
<name>A0A2Z4AE58_9BACT</name>
<keyword evidence="1 3" id="KW-0963">Cytoplasm</keyword>
<dbReference type="KEGG" id="mtar:DF168_01620"/>
<reference evidence="4 5" key="1">
    <citation type="submission" date="2018-06" db="EMBL/GenBank/DDBJ databases">
        <title>Draft Genome Sequence of a Novel Marine Bacterium Related to the Verrucomicrobia.</title>
        <authorList>
            <person name="Vosseberg J."/>
            <person name="Martijn J."/>
            <person name="Ettema T.J.G."/>
        </authorList>
    </citation>
    <scope>NUCLEOTIDE SEQUENCE [LARGE SCALE GENOMIC DNA]</scope>
    <source>
        <strain evidence="4">TARA_B100001123</strain>
    </source>
</reference>
<dbReference type="HAMAP" id="MF_00023">
    <property type="entry name" value="SmpB"/>
    <property type="match status" value="1"/>
</dbReference>
<accession>A0A2Z4AE58</accession>
<dbReference type="NCBIfam" id="NF003843">
    <property type="entry name" value="PRK05422.1"/>
    <property type="match status" value="1"/>
</dbReference>
<protein>
    <recommendedName>
        <fullName evidence="3">SsrA-binding protein</fullName>
    </recommendedName>
    <alternativeName>
        <fullName evidence="3">Small protein B</fullName>
    </alternativeName>
</protein>
<dbReference type="InterPro" id="IPR000037">
    <property type="entry name" value="SsrA-bd_prot"/>
</dbReference>
<evidence type="ECO:0000256" key="1">
    <source>
        <dbReference type="ARBA" id="ARBA00022490"/>
    </source>
</evidence>
<dbReference type="GO" id="GO:0005829">
    <property type="term" value="C:cytosol"/>
    <property type="evidence" value="ECO:0007669"/>
    <property type="project" value="TreeGrafter"/>
</dbReference>
<dbReference type="EMBL" id="CP029803">
    <property type="protein sequence ID" value="AWT60411.1"/>
    <property type="molecule type" value="Genomic_DNA"/>
</dbReference>
<dbReference type="Proteomes" id="UP000247465">
    <property type="component" value="Chromosome"/>
</dbReference>
<dbReference type="InterPro" id="IPR023620">
    <property type="entry name" value="SmpB"/>
</dbReference>
<dbReference type="SUPFAM" id="SSF74982">
    <property type="entry name" value="Small protein B (SmpB)"/>
    <property type="match status" value="1"/>
</dbReference>
<sequence>MKFSQDKGERYTEIRNRKLRRDYVVGDRVEVGIVLTGAEVKSIRRGQAQINDAFIRIEKGKVVLYHAHVAQYDFATEDNYDPNRPRELLLHRHEIEQLGKEIQSGGKALVPSRLYFKKALIKVEIAVCVGKKHGDKREELRKKAEMRDAERVLRRR</sequence>
<dbReference type="GO" id="GO:0070930">
    <property type="term" value="P:trans-translation-dependent protein tagging"/>
    <property type="evidence" value="ECO:0007669"/>
    <property type="project" value="TreeGrafter"/>
</dbReference>
<dbReference type="AlphaFoldDB" id="A0A2Z4AE58"/>
<dbReference type="GO" id="GO:0070929">
    <property type="term" value="P:trans-translation"/>
    <property type="evidence" value="ECO:0007669"/>
    <property type="project" value="UniProtKB-UniRule"/>
</dbReference>
<dbReference type="Pfam" id="PF01668">
    <property type="entry name" value="SmpB"/>
    <property type="match status" value="1"/>
</dbReference>
<evidence type="ECO:0000256" key="3">
    <source>
        <dbReference type="HAMAP-Rule" id="MF_00023"/>
    </source>
</evidence>
<proteinExistence type="inferred from homology"/>
<dbReference type="NCBIfam" id="TIGR00086">
    <property type="entry name" value="smpB"/>
    <property type="match status" value="1"/>
</dbReference>
<evidence type="ECO:0000313" key="5">
    <source>
        <dbReference type="Proteomes" id="UP000247465"/>
    </source>
</evidence>
<gene>
    <name evidence="3 4" type="primary">smpB</name>
    <name evidence="4" type="ORF">DF168_01620</name>
</gene>